<evidence type="ECO:0000256" key="4">
    <source>
        <dbReference type="ARBA" id="ARBA00022737"/>
    </source>
</evidence>
<dbReference type="InterPro" id="IPR002131">
    <property type="entry name" value="Gphrmn_rcpt_fam"/>
</dbReference>
<evidence type="ECO:0000313" key="9">
    <source>
        <dbReference type="EMBL" id="EDO33378.1"/>
    </source>
</evidence>
<accession>A7SSB7</accession>
<dbReference type="eggNOG" id="KOG2087">
    <property type="taxonomic scope" value="Eukaryota"/>
</dbReference>
<keyword evidence="2" id="KW-0433">Leucine-rich repeat</keyword>
<dbReference type="PANTHER" id="PTHR24372:SF77">
    <property type="entry name" value="G-PROTEIN COUPLED RECEPTORS FAMILY 1 PROFILE DOMAIN-CONTAINING PROTEIN"/>
    <property type="match status" value="1"/>
</dbReference>
<proteinExistence type="predicted"/>
<dbReference type="GO" id="GO:0008528">
    <property type="term" value="F:G protein-coupled peptide receptor activity"/>
    <property type="evidence" value="ECO:0000318"/>
    <property type="project" value="GO_Central"/>
</dbReference>
<protein>
    <recommendedName>
        <fullName evidence="8">G-protein coupled receptors family 1 profile domain-containing protein</fullName>
    </recommendedName>
</protein>
<evidence type="ECO:0000313" key="10">
    <source>
        <dbReference type="Proteomes" id="UP000001593"/>
    </source>
</evidence>
<evidence type="ECO:0000259" key="8">
    <source>
        <dbReference type="PROSITE" id="PS50262"/>
    </source>
</evidence>
<feature type="domain" description="G-protein coupled receptors family 1 profile" evidence="8">
    <location>
        <begin position="35"/>
        <end position="296"/>
    </location>
</feature>
<dbReference type="InParanoid" id="A7SSB7"/>
<evidence type="ECO:0000256" key="2">
    <source>
        <dbReference type="ARBA" id="ARBA00022614"/>
    </source>
</evidence>
<evidence type="ECO:0000256" key="6">
    <source>
        <dbReference type="ARBA" id="ARBA00023136"/>
    </source>
</evidence>
<dbReference type="GO" id="GO:0007189">
    <property type="term" value="P:adenylate cyclase-activating G protein-coupled receptor signaling pathway"/>
    <property type="evidence" value="ECO:0000318"/>
    <property type="project" value="GO_Central"/>
</dbReference>
<feature type="transmembrane region" description="Helical" evidence="7">
    <location>
        <begin position="111"/>
        <end position="131"/>
    </location>
</feature>
<keyword evidence="10" id="KW-1185">Reference proteome</keyword>
<dbReference type="Pfam" id="PF00001">
    <property type="entry name" value="7tm_1"/>
    <property type="match status" value="1"/>
</dbReference>
<dbReference type="InterPro" id="IPR017452">
    <property type="entry name" value="GPCR_Rhodpsn_7TM"/>
</dbReference>
<reference evidence="9 10" key="1">
    <citation type="journal article" date="2007" name="Science">
        <title>Sea anemone genome reveals ancestral eumetazoan gene repertoire and genomic organization.</title>
        <authorList>
            <person name="Putnam N.H."/>
            <person name="Srivastava M."/>
            <person name="Hellsten U."/>
            <person name="Dirks B."/>
            <person name="Chapman J."/>
            <person name="Salamov A."/>
            <person name="Terry A."/>
            <person name="Shapiro H."/>
            <person name="Lindquist E."/>
            <person name="Kapitonov V.V."/>
            <person name="Jurka J."/>
            <person name="Genikhovich G."/>
            <person name="Grigoriev I.V."/>
            <person name="Lucas S.M."/>
            <person name="Steele R.E."/>
            <person name="Finnerty J.R."/>
            <person name="Technau U."/>
            <person name="Martindale M.Q."/>
            <person name="Rokhsar D.S."/>
        </authorList>
    </citation>
    <scope>NUCLEOTIDE SEQUENCE [LARGE SCALE GENOMIC DNA]</scope>
    <source>
        <strain evidence="10">CH2 X CH6</strain>
    </source>
</reference>
<dbReference type="GO" id="GO:0005886">
    <property type="term" value="C:plasma membrane"/>
    <property type="evidence" value="ECO:0000318"/>
    <property type="project" value="GO_Central"/>
</dbReference>
<dbReference type="PRINTS" id="PR00237">
    <property type="entry name" value="GPCRRHODOPSN"/>
</dbReference>
<dbReference type="GO" id="GO:0009755">
    <property type="term" value="P:hormone-mediated signaling pathway"/>
    <property type="evidence" value="ECO:0000318"/>
    <property type="project" value="GO_Central"/>
</dbReference>
<dbReference type="GO" id="GO:0016500">
    <property type="term" value="F:protein-hormone receptor activity"/>
    <property type="evidence" value="ECO:0007669"/>
    <property type="project" value="InterPro"/>
</dbReference>
<evidence type="ECO:0000256" key="3">
    <source>
        <dbReference type="ARBA" id="ARBA00022692"/>
    </source>
</evidence>
<dbReference type="PROSITE" id="PS50262">
    <property type="entry name" value="G_PROTEIN_RECEP_F1_2"/>
    <property type="match status" value="1"/>
</dbReference>
<sequence length="300" mass="34000">TCESPSDDFSSCEDLMKNKYIRVCVWILGLMALLGNMSVILWRILDKETNQIHSMLLLNLAFSDLLMGVYLLLIAIMDTKWQGEYFKHDIEWRSGIGCQVAGILSMLSSEVSVLILTVITADRLACIVFPFKFKRLKKRSATFTCTVVWIFSLVISVLPVAGLEYFYDKKGYFGFYGRSAVCLALQLSEDRPAGWEYAVVIFIGVNLVAFMFMLFAYIAMFWTVKRVSRAVRSTSMSKESAMAKKLIFIILTDFCCWMPVIVIGILSLTGLLLIQVYVWIAVFVLPVNSSINPILYTFST</sequence>
<dbReference type="PANTHER" id="PTHR24372">
    <property type="entry name" value="GLYCOPROTEIN HORMONE RECEPTOR"/>
    <property type="match status" value="1"/>
</dbReference>
<evidence type="ECO:0000256" key="5">
    <source>
        <dbReference type="ARBA" id="ARBA00022989"/>
    </source>
</evidence>
<evidence type="ECO:0000256" key="7">
    <source>
        <dbReference type="SAM" id="Phobius"/>
    </source>
</evidence>
<dbReference type="HOGENOM" id="CLU_006130_0_1_1"/>
<dbReference type="Proteomes" id="UP000001593">
    <property type="component" value="Unassembled WGS sequence"/>
</dbReference>
<organism evidence="9 10">
    <name type="scientific">Nematostella vectensis</name>
    <name type="common">Starlet sea anemone</name>
    <dbReference type="NCBI Taxonomy" id="45351"/>
    <lineage>
        <taxon>Eukaryota</taxon>
        <taxon>Metazoa</taxon>
        <taxon>Cnidaria</taxon>
        <taxon>Anthozoa</taxon>
        <taxon>Hexacorallia</taxon>
        <taxon>Actiniaria</taxon>
        <taxon>Edwardsiidae</taxon>
        <taxon>Nematostella</taxon>
    </lineage>
</organism>
<dbReference type="OMA" id="TIHELWI"/>
<dbReference type="PRINTS" id="PR00373">
    <property type="entry name" value="GLYCHORMONER"/>
</dbReference>
<dbReference type="AlphaFoldDB" id="A7SSB7"/>
<dbReference type="Gene3D" id="1.20.1070.10">
    <property type="entry name" value="Rhodopsin 7-helix transmembrane proteins"/>
    <property type="match status" value="1"/>
</dbReference>
<gene>
    <name evidence="9" type="ORF">NEMVEDRAFT_v1g52055</name>
</gene>
<feature type="transmembrane region" description="Helical" evidence="7">
    <location>
        <begin position="245"/>
        <end position="270"/>
    </location>
</feature>
<dbReference type="EMBL" id="DS469775">
    <property type="protein sequence ID" value="EDO33378.1"/>
    <property type="molecule type" value="Genomic_DNA"/>
</dbReference>
<keyword evidence="3 7" id="KW-0812">Transmembrane</keyword>
<keyword evidence="6 7" id="KW-0472">Membrane</keyword>
<dbReference type="SUPFAM" id="SSF81321">
    <property type="entry name" value="Family A G protein-coupled receptor-like"/>
    <property type="match status" value="1"/>
</dbReference>
<feature type="transmembrane region" description="Helical" evidence="7">
    <location>
        <begin position="197"/>
        <end position="224"/>
    </location>
</feature>
<feature type="transmembrane region" description="Helical" evidence="7">
    <location>
        <begin position="143"/>
        <end position="167"/>
    </location>
</feature>
<dbReference type="InterPro" id="IPR000276">
    <property type="entry name" value="GPCR_Rhodpsn"/>
</dbReference>
<feature type="non-terminal residue" evidence="9">
    <location>
        <position position="300"/>
    </location>
</feature>
<feature type="transmembrane region" description="Helical" evidence="7">
    <location>
        <begin position="56"/>
        <end position="77"/>
    </location>
</feature>
<feature type="transmembrane region" description="Helical" evidence="7">
    <location>
        <begin position="276"/>
        <end position="298"/>
    </location>
</feature>
<dbReference type="PhylomeDB" id="A7SSB7"/>
<feature type="transmembrane region" description="Helical" evidence="7">
    <location>
        <begin position="20"/>
        <end position="44"/>
    </location>
</feature>
<name>A7SSB7_NEMVE</name>
<evidence type="ECO:0000256" key="1">
    <source>
        <dbReference type="ARBA" id="ARBA00004370"/>
    </source>
</evidence>
<keyword evidence="4" id="KW-0677">Repeat</keyword>
<comment type="subcellular location">
    <subcellularLocation>
        <location evidence="1">Membrane</location>
    </subcellularLocation>
</comment>
<dbReference type="FunFam" id="1.20.1070.10:FF:000393">
    <property type="entry name" value="Predicted protein"/>
    <property type="match status" value="1"/>
</dbReference>
<keyword evidence="5 7" id="KW-1133">Transmembrane helix</keyword>
<feature type="non-terminal residue" evidence="9">
    <location>
        <position position="1"/>
    </location>
</feature>